<dbReference type="EMBL" id="JAPFRD010000011">
    <property type="protein sequence ID" value="MCW8109595.1"/>
    <property type="molecule type" value="Genomic_DNA"/>
</dbReference>
<accession>A0ABT3PA69</accession>
<evidence type="ECO:0008006" key="3">
    <source>
        <dbReference type="Google" id="ProtNLM"/>
    </source>
</evidence>
<evidence type="ECO:0000313" key="1">
    <source>
        <dbReference type="EMBL" id="MCW8109595.1"/>
    </source>
</evidence>
<evidence type="ECO:0000313" key="2">
    <source>
        <dbReference type="Proteomes" id="UP001142810"/>
    </source>
</evidence>
<dbReference type="RefSeq" id="WP_265618385.1">
    <property type="nucleotide sequence ID" value="NZ_JAPFRD010000011.1"/>
</dbReference>
<reference evidence="1" key="1">
    <citation type="submission" date="2022-11" db="EMBL/GenBank/DDBJ databases">
        <title>Alteromonas sp. nov., isolated from sea water of the Qingdao.</title>
        <authorList>
            <person name="Wang Q."/>
        </authorList>
    </citation>
    <scope>NUCLEOTIDE SEQUENCE</scope>
    <source>
        <strain evidence="1">ASW11-7</strain>
    </source>
</reference>
<organism evidence="1 2">
    <name type="scientific">Alteromonas aquimaris</name>
    <dbReference type="NCBI Taxonomy" id="2998417"/>
    <lineage>
        <taxon>Bacteria</taxon>
        <taxon>Pseudomonadati</taxon>
        <taxon>Pseudomonadota</taxon>
        <taxon>Gammaproteobacteria</taxon>
        <taxon>Alteromonadales</taxon>
        <taxon>Alteromonadaceae</taxon>
        <taxon>Alteromonas/Salinimonas group</taxon>
        <taxon>Alteromonas</taxon>
    </lineage>
</organism>
<keyword evidence="2" id="KW-1185">Reference proteome</keyword>
<dbReference type="Proteomes" id="UP001142810">
    <property type="component" value="Unassembled WGS sequence"/>
</dbReference>
<protein>
    <recommendedName>
        <fullName evidence="3">DUF4143 domain-containing protein</fullName>
    </recommendedName>
</protein>
<comment type="caution">
    <text evidence="1">The sequence shown here is derived from an EMBL/GenBank/DDBJ whole genome shotgun (WGS) entry which is preliminary data.</text>
</comment>
<sequence length="184" mass="21161">MINILVSNIKGLFTPNKSNYSSFMRACYPLMNLSKRYHSQRVYRSDLNKFAAWTEALGQTRFRQEVITFFAELGYDVVKSNKNETDIYAVRDKQNILIRVIENGESVLYGEETNCESQLKQLTGDVRALRADIGIFICVGKICSADKAYIRENDLFGLCYYDLYKSIYANRHQHNFGSEAATCI</sequence>
<gene>
    <name evidence="1" type="ORF">OPS25_13885</name>
</gene>
<proteinExistence type="predicted"/>
<name>A0ABT3PA69_9ALTE</name>